<dbReference type="InterPro" id="IPR036986">
    <property type="entry name" value="S4_RNA-bd_sf"/>
</dbReference>
<dbReference type="PROSITE" id="PS50889">
    <property type="entry name" value="S4"/>
    <property type="match status" value="1"/>
</dbReference>
<reference evidence="8 9" key="1">
    <citation type="submission" date="2018-12" db="EMBL/GenBank/DDBJ databases">
        <authorList>
            <person name="Chong R.A."/>
        </authorList>
    </citation>
    <scope>NUCLEOTIDE SEQUENCE [LARGE SCALE GENOMIC DNA]</scope>
    <source>
        <strain evidence="8 9">Ane</strain>
    </source>
</reference>
<dbReference type="AlphaFoldDB" id="A0A4D6XNY1"/>
<dbReference type="OrthoDB" id="9807829at2"/>
<dbReference type="NCBIfam" id="TIGR00005">
    <property type="entry name" value="rluA_subfam"/>
    <property type="match status" value="1"/>
</dbReference>
<evidence type="ECO:0000256" key="3">
    <source>
        <dbReference type="ARBA" id="ARBA00036882"/>
    </source>
</evidence>
<dbReference type="Proteomes" id="UP000298791">
    <property type="component" value="Chromosome"/>
</dbReference>
<dbReference type="EC" id="5.4.99.-" evidence="6"/>
<dbReference type="NCBIfam" id="NF008385">
    <property type="entry name" value="PRK11180.1"/>
    <property type="match status" value="1"/>
</dbReference>
<evidence type="ECO:0000256" key="1">
    <source>
        <dbReference type="ARBA" id="ARBA00010876"/>
    </source>
</evidence>
<organism evidence="8 9">
    <name type="scientific">Buchnera aphidicola</name>
    <name type="common">Aphis nerii</name>
    <dbReference type="NCBI Taxonomy" id="1241835"/>
    <lineage>
        <taxon>Bacteria</taxon>
        <taxon>Pseudomonadati</taxon>
        <taxon>Pseudomonadota</taxon>
        <taxon>Gammaproteobacteria</taxon>
        <taxon>Enterobacterales</taxon>
        <taxon>Erwiniaceae</taxon>
        <taxon>Buchnera</taxon>
    </lineage>
</organism>
<comment type="function">
    <text evidence="6">Responsible for synthesis of pseudouridine from uracil.</text>
</comment>
<feature type="active site" evidence="4">
    <location>
        <position position="138"/>
    </location>
</feature>
<dbReference type="GO" id="GO:0000455">
    <property type="term" value="P:enzyme-directed rRNA pseudouridine synthesis"/>
    <property type="evidence" value="ECO:0007669"/>
    <property type="project" value="TreeGrafter"/>
</dbReference>
<evidence type="ECO:0000256" key="2">
    <source>
        <dbReference type="ARBA" id="ARBA00023235"/>
    </source>
</evidence>
<evidence type="ECO:0000256" key="5">
    <source>
        <dbReference type="PROSITE-ProRule" id="PRU00182"/>
    </source>
</evidence>
<comment type="similarity">
    <text evidence="1 6">Belongs to the pseudouridine synthase RluA family.</text>
</comment>
<dbReference type="InterPro" id="IPR002942">
    <property type="entry name" value="S4_RNA-bd"/>
</dbReference>
<evidence type="ECO:0000313" key="9">
    <source>
        <dbReference type="Proteomes" id="UP000298791"/>
    </source>
</evidence>
<comment type="catalytic activity">
    <reaction evidence="6">
        <text>a uridine in RNA = a pseudouridine in RNA</text>
        <dbReference type="Rhea" id="RHEA:48348"/>
        <dbReference type="Rhea" id="RHEA-COMP:12068"/>
        <dbReference type="Rhea" id="RHEA-COMP:12069"/>
        <dbReference type="ChEBI" id="CHEBI:65314"/>
        <dbReference type="ChEBI" id="CHEBI:65315"/>
    </reaction>
</comment>
<dbReference type="Pfam" id="PF01479">
    <property type="entry name" value="S4"/>
    <property type="match status" value="1"/>
</dbReference>
<evidence type="ECO:0000259" key="7">
    <source>
        <dbReference type="SMART" id="SM00363"/>
    </source>
</evidence>
<evidence type="ECO:0000256" key="4">
    <source>
        <dbReference type="PIRSR" id="PIRSR606225-1"/>
    </source>
</evidence>
<dbReference type="CDD" id="cd02869">
    <property type="entry name" value="PseudoU_synth_RluA_like"/>
    <property type="match status" value="1"/>
</dbReference>
<evidence type="ECO:0000256" key="6">
    <source>
        <dbReference type="RuleBase" id="RU362028"/>
    </source>
</evidence>
<dbReference type="Pfam" id="PF00849">
    <property type="entry name" value="PseudoU_synth_2"/>
    <property type="match status" value="1"/>
</dbReference>
<dbReference type="CDD" id="cd00165">
    <property type="entry name" value="S4"/>
    <property type="match status" value="1"/>
</dbReference>
<dbReference type="SMART" id="SM00363">
    <property type="entry name" value="S4"/>
    <property type="match status" value="1"/>
</dbReference>
<dbReference type="SUPFAM" id="SSF55120">
    <property type="entry name" value="Pseudouridine synthase"/>
    <property type="match status" value="1"/>
</dbReference>
<protein>
    <recommendedName>
        <fullName evidence="6">Pseudouridine synthase</fullName>
        <ecNumber evidence="6">5.4.99.-</ecNumber>
    </recommendedName>
</protein>
<dbReference type="GO" id="GO:0003723">
    <property type="term" value="F:RNA binding"/>
    <property type="evidence" value="ECO:0007669"/>
    <property type="project" value="UniProtKB-KW"/>
</dbReference>
<gene>
    <name evidence="8" type="primary">rluD</name>
    <name evidence="8" type="ORF">D9V64_02030</name>
</gene>
<dbReference type="Gene3D" id="3.10.290.10">
    <property type="entry name" value="RNA-binding S4 domain"/>
    <property type="match status" value="1"/>
</dbReference>
<keyword evidence="5" id="KW-0694">RNA-binding</keyword>
<dbReference type="InterPro" id="IPR006145">
    <property type="entry name" value="PsdUridine_synth_RsuA/RluA"/>
</dbReference>
<dbReference type="EMBL" id="CP034885">
    <property type="protein sequence ID" value="QCI18932.1"/>
    <property type="molecule type" value="Genomic_DNA"/>
</dbReference>
<accession>A0A4D6XNY1</accession>
<dbReference type="GO" id="GO:0160140">
    <property type="term" value="F:23S rRNA pseudouridine(1911/1915/1917) synthase activity"/>
    <property type="evidence" value="ECO:0007669"/>
    <property type="project" value="UniProtKB-EC"/>
</dbReference>
<dbReference type="InterPro" id="IPR050188">
    <property type="entry name" value="RluA_PseudoU_synthase"/>
</dbReference>
<dbReference type="RefSeq" id="WP_158366820.1">
    <property type="nucleotide sequence ID" value="NZ_CP034885.1"/>
</dbReference>
<dbReference type="PANTHER" id="PTHR21600">
    <property type="entry name" value="MITOCHONDRIAL RNA PSEUDOURIDINE SYNTHASE"/>
    <property type="match status" value="1"/>
</dbReference>
<dbReference type="PROSITE" id="PS01129">
    <property type="entry name" value="PSI_RLU"/>
    <property type="match status" value="1"/>
</dbReference>
<comment type="catalytic activity">
    <reaction evidence="3">
        <text>uridine(1911/1915/1917) in 23S rRNA = pseudouridine(1911/1915/1917) in 23S rRNA</text>
        <dbReference type="Rhea" id="RHEA:42524"/>
        <dbReference type="Rhea" id="RHEA-COMP:10097"/>
        <dbReference type="Rhea" id="RHEA-COMP:10098"/>
        <dbReference type="ChEBI" id="CHEBI:65314"/>
        <dbReference type="ChEBI" id="CHEBI:65315"/>
        <dbReference type="EC" id="5.4.99.23"/>
    </reaction>
</comment>
<proteinExistence type="inferred from homology"/>
<name>A0A4D6XNY1_9GAMM</name>
<dbReference type="InterPro" id="IPR006225">
    <property type="entry name" value="PsdUridine_synth_RluC/D"/>
</dbReference>
<dbReference type="SUPFAM" id="SSF55174">
    <property type="entry name" value="Alpha-L RNA-binding motif"/>
    <property type="match status" value="1"/>
</dbReference>
<feature type="domain" description="RNA-binding S4" evidence="7">
    <location>
        <begin position="17"/>
        <end position="79"/>
    </location>
</feature>
<keyword evidence="2 6" id="KW-0413">Isomerase</keyword>
<evidence type="ECO:0000313" key="8">
    <source>
        <dbReference type="EMBL" id="QCI18932.1"/>
    </source>
</evidence>
<dbReference type="InterPro" id="IPR006224">
    <property type="entry name" value="PsdUridine_synth_RluA-like_CS"/>
</dbReference>
<dbReference type="PANTHER" id="PTHR21600:SF44">
    <property type="entry name" value="RIBOSOMAL LARGE SUBUNIT PSEUDOURIDINE SYNTHASE D"/>
    <property type="match status" value="1"/>
</dbReference>
<reference evidence="8 9" key="2">
    <citation type="submission" date="2019-05" db="EMBL/GenBank/DDBJ databases">
        <title>Genome evolution of the obligate endosymbiont Buchnera aphidicola.</title>
        <authorList>
            <person name="Moran N.A."/>
        </authorList>
    </citation>
    <scope>NUCLEOTIDE SEQUENCE [LARGE SCALE GENOMIC DNA]</scope>
    <source>
        <strain evidence="8 9">Ane</strain>
    </source>
</reference>
<sequence length="312" mass="36141">MNKKLSILAPYTTASGKRLDKTISKILIQYSRSSIKYWILMNHVYINGKIENKPDKKILGGEIITIYPIIKKIILDLPENISLNIIYEDNNLLIINKPPGLVVHPGAGNNGGTVLNALLYRYKNSKYLPRCGIIHRLDKNTSGLMVIAKTIFAYYYLVNLLKSRKVIREYQAIVKGNIISGGTINCPIMRHPTKRICMIAHPLGKTAITHYKIIKRFKFHTHILLRLETGRTHQIRVHMLHIRYPLLGDPLYSGINYSYNNFDKKYIYKNIFFPRQALHSHYIEFVNPTNKKLMSWKIDLPNDMKNIILDLE</sequence>
<dbReference type="InterPro" id="IPR020103">
    <property type="entry name" value="PsdUridine_synth_cat_dom_sf"/>
</dbReference>
<dbReference type="Gene3D" id="3.30.2350.10">
    <property type="entry name" value="Pseudouridine synthase"/>
    <property type="match status" value="1"/>
</dbReference>